<keyword evidence="3" id="KW-1185">Reference proteome</keyword>
<name>A0A448X5Z1_9PLAT</name>
<reference evidence="2" key="1">
    <citation type="submission" date="2018-11" db="EMBL/GenBank/DDBJ databases">
        <authorList>
            <consortium name="Pathogen Informatics"/>
        </authorList>
    </citation>
    <scope>NUCLEOTIDE SEQUENCE</scope>
</reference>
<dbReference type="EMBL" id="CAAALY010098941">
    <property type="protein sequence ID" value="VEL28945.1"/>
    <property type="molecule type" value="Genomic_DNA"/>
</dbReference>
<feature type="signal peptide" evidence="1">
    <location>
        <begin position="1"/>
        <end position="22"/>
    </location>
</feature>
<proteinExistence type="predicted"/>
<dbReference type="AlphaFoldDB" id="A0A448X5Z1"/>
<feature type="chain" id="PRO_5018981042" evidence="1">
    <location>
        <begin position="23"/>
        <end position="197"/>
    </location>
</feature>
<evidence type="ECO:0000313" key="3">
    <source>
        <dbReference type="Proteomes" id="UP000784294"/>
    </source>
</evidence>
<dbReference type="Proteomes" id="UP000784294">
    <property type="component" value="Unassembled WGS sequence"/>
</dbReference>
<evidence type="ECO:0000313" key="2">
    <source>
        <dbReference type="EMBL" id="VEL28945.1"/>
    </source>
</evidence>
<keyword evidence="1" id="KW-0732">Signal</keyword>
<comment type="caution">
    <text evidence="2">The sequence shown here is derived from an EMBL/GenBank/DDBJ whole genome shotgun (WGS) entry which is preliminary data.</text>
</comment>
<protein>
    <submittedName>
        <fullName evidence="2">Uncharacterized protein</fullName>
    </submittedName>
</protein>
<gene>
    <name evidence="2" type="ORF">PXEA_LOCUS22385</name>
</gene>
<organism evidence="2 3">
    <name type="scientific">Protopolystoma xenopodis</name>
    <dbReference type="NCBI Taxonomy" id="117903"/>
    <lineage>
        <taxon>Eukaryota</taxon>
        <taxon>Metazoa</taxon>
        <taxon>Spiralia</taxon>
        <taxon>Lophotrochozoa</taxon>
        <taxon>Platyhelminthes</taxon>
        <taxon>Monogenea</taxon>
        <taxon>Polyopisthocotylea</taxon>
        <taxon>Polystomatidea</taxon>
        <taxon>Polystomatidae</taxon>
        <taxon>Protopolystoma</taxon>
    </lineage>
</organism>
<sequence>MKQKLSHIFVSLFCKHLQLVIGFCAGPEAIPQPEDERLDTYEELNRNDWLVSRDCITTEGGLVFQLICPEELMSTRVVGELPPIQEPEEVELALKVILARPQLKLKTTGTSISSDAGTGLPEETDKPQQEQIEHKVVFQRPVLVGQSGSFDILLINEGGSQAFWRLIELGPATRLKQCKCELQPINCKLLGIALTGS</sequence>
<accession>A0A448X5Z1</accession>
<evidence type="ECO:0000256" key="1">
    <source>
        <dbReference type="SAM" id="SignalP"/>
    </source>
</evidence>